<keyword evidence="3" id="KW-1185">Reference proteome</keyword>
<dbReference type="Proteomes" id="UP000030764">
    <property type="component" value="Unassembled WGS sequence"/>
</dbReference>
<protein>
    <recommendedName>
        <fullName evidence="4">SCP domain-containing protein</fullName>
    </recommendedName>
</protein>
<feature type="signal peptide" evidence="1">
    <location>
        <begin position="1"/>
        <end position="19"/>
    </location>
</feature>
<dbReference type="EMBL" id="KL363273">
    <property type="protein sequence ID" value="KFD49338.1"/>
    <property type="molecule type" value="Genomic_DNA"/>
</dbReference>
<keyword evidence="1" id="KW-0732">Signal</keyword>
<accession>A0A085LWJ2</accession>
<dbReference type="InterPro" id="IPR035940">
    <property type="entry name" value="CAP_sf"/>
</dbReference>
<dbReference type="SUPFAM" id="SSF55797">
    <property type="entry name" value="PR-1-like"/>
    <property type="match status" value="1"/>
</dbReference>
<gene>
    <name evidence="2" type="ORF">M513_09785</name>
</gene>
<proteinExistence type="predicted"/>
<sequence length="216" mass="24552">MVLLLALYFAHLAIAFVEAENGIPRPFTEIEQYTLLALHNMQRGEAEAKVEVDGGDVAIQQGNMECLTGKSADMVNYAQQLANNCPTELPNDSPFGLAIFRKDDGGRIATPNNYLRKARELLEQYRAPSNAFSTQQTDEEQNFVRQVYWYQGREIGCGRAICQNNTIIICAYTYKQVSTSMPFIANPETRESNRKCRYCSSRKRKCNEYDLCCEFP</sequence>
<evidence type="ECO:0000256" key="1">
    <source>
        <dbReference type="SAM" id="SignalP"/>
    </source>
</evidence>
<evidence type="ECO:0000313" key="3">
    <source>
        <dbReference type="Proteomes" id="UP000030764"/>
    </source>
</evidence>
<evidence type="ECO:0008006" key="4">
    <source>
        <dbReference type="Google" id="ProtNLM"/>
    </source>
</evidence>
<reference evidence="2 3" key="1">
    <citation type="journal article" date="2014" name="Nat. Genet.">
        <title>Genome and transcriptome of the porcine whipworm Trichuris suis.</title>
        <authorList>
            <person name="Jex A.R."/>
            <person name="Nejsum P."/>
            <person name="Schwarz E.M."/>
            <person name="Hu L."/>
            <person name="Young N.D."/>
            <person name="Hall R.S."/>
            <person name="Korhonen P.K."/>
            <person name="Liao S."/>
            <person name="Thamsborg S."/>
            <person name="Xia J."/>
            <person name="Xu P."/>
            <person name="Wang S."/>
            <person name="Scheerlinck J.P."/>
            <person name="Hofmann A."/>
            <person name="Sternberg P.W."/>
            <person name="Wang J."/>
            <person name="Gasser R.B."/>
        </authorList>
    </citation>
    <scope>NUCLEOTIDE SEQUENCE [LARGE SCALE GENOMIC DNA]</scope>
    <source>
        <strain evidence="2">DCEP-RM93M</strain>
    </source>
</reference>
<dbReference type="AlphaFoldDB" id="A0A085LWJ2"/>
<organism evidence="2 3">
    <name type="scientific">Trichuris suis</name>
    <name type="common">pig whipworm</name>
    <dbReference type="NCBI Taxonomy" id="68888"/>
    <lineage>
        <taxon>Eukaryota</taxon>
        <taxon>Metazoa</taxon>
        <taxon>Ecdysozoa</taxon>
        <taxon>Nematoda</taxon>
        <taxon>Enoplea</taxon>
        <taxon>Dorylaimia</taxon>
        <taxon>Trichinellida</taxon>
        <taxon>Trichuridae</taxon>
        <taxon>Trichuris</taxon>
    </lineage>
</organism>
<feature type="chain" id="PRO_5001794898" description="SCP domain-containing protein" evidence="1">
    <location>
        <begin position="20"/>
        <end position="216"/>
    </location>
</feature>
<name>A0A085LWJ2_9BILA</name>
<evidence type="ECO:0000313" key="2">
    <source>
        <dbReference type="EMBL" id="KFD49338.1"/>
    </source>
</evidence>
<dbReference type="Gene3D" id="3.40.33.10">
    <property type="entry name" value="CAP"/>
    <property type="match status" value="1"/>
</dbReference>